<dbReference type="InterPro" id="IPR001646">
    <property type="entry name" value="5peptide_repeat"/>
</dbReference>
<dbReference type="Pfam" id="PF00805">
    <property type="entry name" value="Pentapeptide"/>
    <property type="match status" value="2"/>
</dbReference>
<proteinExistence type="predicted"/>
<dbReference type="PANTHER" id="PTHR42999:SF1">
    <property type="entry name" value="PENTAPEPTIDE REPEAT-CONTAINING PROTEIN"/>
    <property type="match status" value="1"/>
</dbReference>
<sequence length="193" mass="22001">MKEAYVLDQNFESTDFTQLPLEKGEYENCTFRNCNLEFVDLSGFSFTGCEFIECNLSMARLAGTAFRDIIFKECKMLGLQFSDCNRFGLSFRFDGCILNNSTFYQTTIRKTVFNNSRLIEVDFTDSDLSNSIIFGCDLSGAVFDTTNLEKADLRTSVNYMIDPALNKLKKAKFSLSEVHGLLYKLDIEIDRNG</sequence>
<dbReference type="AlphaFoldDB" id="A0A1N7N9B9"/>
<organism evidence="1 2">
    <name type="scientific">Chryseobacterium ureilyticum</name>
    <dbReference type="NCBI Taxonomy" id="373668"/>
    <lineage>
        <taxon>Bacteria</taxon>
        <taxon>Pseudomonadati</taxon>
        <taxon>Bacteroidota</taxon>
        <taxon>Flavobacteriia</taxon>
        <taxon>Flavobacteriales</taxon>
        <taxon>Weeksellaceae</taxon>
        <taxon>Chryseobacterium group</taxon>
        <taxon>Chryseobacterium</taxon>
    </lineage>
</organism>
<dbReference type="Proteomes" id="UP000186744">
    <property type="component" value="Unassembled WGS sequence"/>
</dbReference>
<dbReference type="PANTHER" id="PTHR42999">
    <property type="entry name" value="ANTIBIOTIC RESISTANCE PROTEIN MCBG"/>
    <property type="match status" value="1"/>
</dbReference>
<name>A0A1N7N9B9_9FLAO</name>
<dbReference type="Gene3D" id="2.160.20.80">
    <property type="entry name" value="E3 ubiquitin-protein ligase SopA"/>
    <property type="match status" value="1"/>
</dbReference>
<dbReference type="EMBL" id="FTOL01000003">
    <property type="protein sequence ID" value="SIS94799.1"/>
    <property type="molecule type" value="Genomic_DNA"/>
</dbReference>
<gene>
    <name evidence="1" type="ORF">SAMN05421786_103311</name>
</gene>
<dbReference type="STRING" id="373668.SAMN05421786_103311"/>
<keyword evidence="2" id="KW-1185">Reference proteome</keyword>
<accession>A0A1N7N9B9</accession>
<dbReference type="OrthoDB" id="67652at2"/>
<dbReference type="InterPro" id="IPR052949">
    <property type="entry name" value="PA_immunity-related"/>
</dbReference>
<reference evidence="2" key="1">
    <citation type="submission" date="2017-01" db="EMBL/GenBank/DDBJ databases">
        <authorList>
            <person name="Varghese N."/>
            <person name="Submissions S."/>
        </authorList>
    </citation>
    <scope>NUCLEOTIDE SEQUENCE [LARGE SCALE GENOMIC DNA]</scope>
    <source>
        <strain evidence="2">DSM 18017</strain>
    </source>
</reference>
<protein>
    <submittedName>
        <fullName evidence="1">Uncharacterized protein YjbI, contains pentapeptide repeats</fullName>
    </submittedName>
</protein>
<evidence type="ECO:0000313" key="1">
    <source>
        <dbReference type="EMBL" id="SIS94799.1"/>
    </source>
</evidence>
<dbReference type="RefSeq" id="WP_076552037.1">
    <property type="nucleotide sequence ID" value="NZ_FTOL01000003.1"/>
</dbReference>
<evidence type="ECO:0000313" key="2">
    <source>
        <dbReference type="Proteomes" id="UP000186744"/>
    </source>
</evidence>
<dbReference type="SUPFAM" id="SSF141571">
    <property type="entry name" value="Pentapeptide repeat-like"/>
    <property type="match status" value="1"/>
</dbReference>